<feature type="region of interest" description="Disordered" evidence="1">
    <location>
        <begin position="237"/>
        <end position="303"/>
    </location>
</feature>
<name>A0A9N9REY6_9NEOP</name>
<proteinExistence type="predicted"/>
<sequence length="413" mass="44504">MQNAAATQPGMLKSTDNVTPQQATSTAQTNNAGQVGKPGALNKNLLAAFQGPEQKNDQVNQSNKPQPAPKISITTSQPNSDQKTQVNNIITHQPVTTTSPPNNPSQANKPQPLPKKLNLSFQTTTEQNNNPTSDKPQPTTKKVSLTISKENPTSISGQQTNISQPIQSKTFELSFQTGKDQNNAQFNRSHATTAQSATGLNNIPTGQSYNPQPQTNNSQPVQSKTYNLSFQTAKEQNNSQFNPANATQMPPKENLMTSQQTSGLNNSPAGQPYNSQSQTKTEFQSTSQTNQQPHTPDENTTNERRRRNKNINVDCCCDESCCLYNCCCCEAISNCFKSCFDGIASCFSAMCCCCSSGESGGDGDGDCCTCADGCCDEDCCTCCADACCGCCEDFDWGECCENFWVSLFSCGGE</sequence>
<organism evidence="2 3">
    <name type="scientific">Diatraea saccharalis</name>
    <name type="common">sugarcane borer</name>
    <dbReference type="NCBI Taxonomy" id="40085"/>
    <lineage>
        <taxon>Eukaryota</taxon>
        <taxon>Metazoa</taxon>
        <taxon>Ecdysozoa</taxon>
        <taxon>Arthropoda</taxon>
        <taxon>Hexapoda</taxon>
        <taxon>Insecta</taxon>
        <taxon>Pterygota</taxon>
        <taxon>Neoptera</taxon>
        <taxon>Endopterygota</taxon>
        <taxon>Lepidoptera</taxon>
        <taxon>Glossata</taxon>
        <taxon>Ditrysia</taxon>
        <taxon>Pyraloidea</taxon>
        <taxon>Crambidae</taxon>
        <taxon>Crambinae</taxon>
        <taxon>Diatraea</taxon>
    </lineage>
</organism>
<feature type="region of interest" description="Disordered" evidence="1">
    <location>
        <begin position="124"/>
        <end position="143"/>
    </location>
</feature>
<accession>A0A9N9REY6</accession>
<evidence type="ECO:0000256" key="1">
    <source>
        <dbReference type="SAM" id="MobiDB-lite"/>
    </source>
</evidence>
<feature type="compositionally biased region" description="Polar residues" evidence="1">
    <location>
        <begin position="255"/>
        <end position="294"/>
    </location>
</feature>
<feature type="compositionally biased region" description="Polar residues" evidence="1">
    <location>
        <begin position="72"/>
        <end position="95"/>
    </location>
</feature>
<dbReference type="EMBL" id="OU893338">
    <property type="protein sequence ID" value="CAG9794867.1"/>
    <property type="molecule type" value="Genomic_DNA"/>
</dbReference>
<gene>
    <name evidence="2" type="ORF">DIATSA_LOCUS12209</name>
</gene>
<evidence type="ECO:0000313" key="3">
    <source>
        <dbReference type="Proteomes" id="UP001153714"/>
    </source>
</evidence>
<feature type="compositionally biased region" description="Polar residues" evidence="1">
    <location>
        <begin position="14"/>
        <end position="33"/>
    </location>
</feature>
<keyword evidence="3" id="KW-1185">Reference proteome</keyword>
<reference evidence="2" key="2">
    <citation type="submission" date="2022-10" db="EMBL/GenBank/DDBJ databases">
        <authorList>
            <consortium name="ENA_rothamsted_submissions"/>
            <consortium name="culmorum"/>
            <person name="King R."/>
        </authorList>
    </citation>
    <scope>NUCLEOTIDE SEQUENCE</scope>
</reference>
<feature type="compositionally biased region" description="Polar residues" evidence="1">
    <location>
        <begin position="237"/>
        <end position="248"/>
    </location>
</feature>
<feature type="region of interest" description="Disordered" evidence="1">
    <location>
        <begin position="187"/>
        <end position="222"/>
    </location>
</feature>
<feature type="region of interest" description="Disordered" evidence="1">
    <location>
        <begin position="1"/>
        <end position="116"/>
    </location>
</feature>
<protein>
    <submittedName>
        <fullName evidence="2">Uncharacterized protein</fullName>
    </submittedName>
</protein>
<dbReference type="Proteomes" id="UP001153714">
    <property type="component" value="Chromosome 7"/>
</dbReference>
<evidence type="ECO:0000313" key="2">
    <source>
        <dbReference type="EMBL" id="CAG9794867.1"/>
    </source>
</evidence>
<reference evidence="2" key="1">
    <citation type="submission" date="2021-12" db="EMBL/GenBank/DDBJ databases">
        <authorList>
            <person name="King R."/>
        </authorList>
    </citation>
    <scope>NUCLEOTIDE SEQUENCE</scope>
</reference>
<dbReference type="AlphaFoldDB" id="A0A9N9REY6"/>